<evidence type="ECO:0000313" key="1">
    <source>
        <dbReference type="EMBL" id="MEQ2227460.1"/>
    </source>
</evidence>
<proteinExistence type="predicted"/>
<reference evidence="1 2" key="1">
    <citation type="submission" date="2021-06" db="EMBL/GenBank/DDBJ databases">
        <authorList>
            <person name="Palmer J.M."/>
        </authorList>
    </citation>
    <scope>NUCLEOTIDE SEQUENCE [LARGE SCALE GENOMIC DNA]</scope>
    <source>
        <strain evidence="2">if_2019</strain>
        <tissue evidence="1">Muscle</tissue>
    </source>
</reference>
<protein>
    <submittedName>
        <fullName evidence="1">Uncharacterized protein</fullName>
    </submittedName>
</protein>
<keyword evidence="2" id="KW-1185">Reference proteome</keyword>
<comment type="caution">
    <text evidence="1">The sequence shown here is derived from an EMBL/GenBank/DDBJ whole genome shotgun (WGS) entry which is preliminary data.</text>
</comment>
<name>A0ABV0T3L0_9TELE</name>
<gene>
    <name evidence="1" type="ORF">ILYODFUR_037901</name>
</gene>
<dbReference type="EMBL" id="JAHRIQ010020370">
    <property type="protein sequence ID" value="MEQ2227460.1"/>
    <property type="molecule type" value="Genomic_DNA"/>
</dbReference>
<evidence type="ECO:0000313" key="2">
    <source>
        <dbReference type="Proteomes" id="UP001482620"/>
    </source>
</evidence>
<accession>A0ABV0T3L0</accession>
<sequence length="101" mass="11357">MTSSSVTASSQAPPLILACRQTHTHTYIMKGYQDQIVKLKKRKIYKIKLYSIIPTVTSILLNWVADNTSSQFHIHPVSPIDGCPSHCEKLSTNHEIIIILL</sequence>
<dbReference type="Proteomes" id="UP001482620">
    <property type="component" value="Unassembled WGS sequence"/>
</dbReference>
<organism evidence="1 2">
    <name type="scientific">Ilyodon furcidens</name>
    <name type="common">goldbreast splitfin</name>
    <dbReference type="NCBI Taxonomy" id="33524"/>
    <lineage>
        <taxon>Eukaryota</taxon>
        <taxon>Metazoa</taxon>
        <taxon>Chordata</taxon>
        <taxon>Craniata</taxon>
        <taxon>Vertebrata</taxon>
        <taxon>Euteleostomi</taxon>
        <taxon>Actinopterygii</taxon>
        <taxon>Neopterygii</taxon>
        <taxon>Teleostei</taxon>
        <taxon>Neoteleostei</taxon>
        <taxon>Acanthomorphata</taxon>
        <taxon>Ovalentaria</taxon>
        <taxon>Atherinomorphae</taxon>
        <taxon>Cyprinodontiformes</taxon>
        <taxon>Goodeidae</taxon>
        <taxon>Ilyodon</taxon>
    </lineage>
</organism>